<sequence length="222" mass="24518">MRHLFIAIVLLSFLSCSDGGTRTAETEQPQEATSNMPPADTTQLNSKPIVAEPAPDTAFRIVPGQRVGQISLGETAEKITGTLGQPDSGDAAMGKALSFWYGKQKRKQHFVAVFFIRGSHNGQENMFARQIRVNSPSFKTIESIGIGNNISTIRQHHTLQPIAYYLNLQQQRTYIFDDTAAGIAFEITTPDSTCTAITIHQKGENVTNSYLPVYPDLIRFNK</sequence>
<feature type="region of interest" description="Disordered" evidence="1">
    <location>
        <begin position="19"/>
        <end position="44"/>
    </location>
</feature>
<keyword evidence="3" id="KW-1185">Reference proteome</keyword>
<reference evidence="2 3" key="1">
    <citation type="submission" date="2021-07" db="EMBL/GenBank/DDBJ databases">
        <authorList>
            <person name="Kim M.K."/>
        </authorList>
    </citation>
    <scope>NUCLEOTIDE SEQUENCE [LARGE SCALE GENOMIC DNA]</scope>
    <source>
        <strain evidence="2 3">HLY7-15</strain>
    </source>
</reference>
<proteinExistence type="predicted"/>
<evidence type="ECO:0000313" key="2">
    <source>
        <dbReference type="EMBL" id="MBW3366681.1"/>
    </source>
</evidence>
<accession>A0ABS6XHR7</accession>
<evidence type="ECO:0000313" key="3">
    <source>
        <dbReference type="Proteomes" id="UP000774935"/>
    </source>
</evidence>
<evidence type="ECO:0008006" key="4">
    <source>
        <dbReference type="Google" id="ProtNLM"/>
    </source>
</evidence>
<dbReference type="PROSITE" id="PS51257">
    <property type="entry name" value="PROKAR_LIPOPROTEIN"/>
    <property type="match status" value="1"/>
</dbReference>
<protein>
    <recommendedName>
        <fullName evidence="4">Lipoprotein</fullName>
    </recommendedName>
</protein>
<organism evidence="2 3">
    <name type="scientific">Pontibacter populi</name>
    <dbReference type="NCBI Taxonomy" id="890055"/>
    <lineage>
        <taxon>Bacteria</taxon>
        <taxon>Pseudomonadati</taxon>
        <taxon>Bacteroidota</taxon>
        <taxon>Cytophagia</taxon>
        <taxon>Cytophagales</taxon>
        <taxon>Hymenobacteraceae</taxon>
        <taxon>Pontibacter</taxon>
    </lineage>
</organism>
<feature type="compositionally biased region" description="Polar residues" evidence="1">
    <location>
        <begin position="26"/>
        <end position="44"/>
    </location>
</feature>
<dbReference type="EMBL" id="JAHWXQ010000006">
    <property type="protein sequence ID" value="MBW3366681.1"/>
    <property type="molecule type" value="Genomic_DNA"/>
</dbReference>
<name>A0ABS6XHR7_9BACT</name>
<gene>
    <name evidence="2" type="ORF">KYK27_16600</name>
</gene>
<dbReference type="Proteomes" id="UP000774935">
    <property type="component" value="Unassembled WGS sequence"/>
</dbReference>
<dbReference type="RefSeq" id="WP_199111431.1">
    <property type="nucleotide sequence ID" value="NZ_JAHWXQ010000006.1"/>
</dbReference>
<comment type="caution">
    <text evidence="2">The sequence shown here is derived from an EMBL/GenBank/DDBJ whole genome shotgun (WGS) entry which is preliminary data.</text>
</comment>
<evidence type="ECO:0000256" key="1">
    <source>
        <dbReference type="SAM" id="MobiDB-lite"/>
    </source>
</evidence>